<dbReference type="Proteomes" id="UP001225034">
    <property type="component" value="Unassembled WGS sequence"/>
</dbReference>
<organism evidence="1 2">
    <name type="scientific">Alkalicoccobacillus murimartini</name>
    <dbReference type="NCBI Taxonomy" id="171685"/>
    <lineage>
        <taxon>Bacteria</taxon>
        <taxon>Bacillati</taxon>
        <taxon>Bacillota</taxon>
        <taxon>Bacilli</taxon>
        <taxon>Bacillales</taxon>
        <taxon>Bacillaceae</taxon>
        <taxon>Alkalicoccobacillus</taxon>
    </lineage>
</organism>
<accession>A0ABT9YFN1</accession>
<evidence type="ECO:0000313" key="1">
    <source>
        <dbReference type="EMBL" id="MDQ0206661.1"/>
    </source>
</evidence>
<proteinExistence type="predicted"/>
<evidence type="ECO:0000313" key="2">
    <source>
        <dbReference type="Proteomes" id="UP001225034"/>
    </source>
</evidence>
<comment type="caution">
    <text evidence="1">The sequence shown here is derived from an EMBL/GenBank/DDBJ whole genome shotgun (WGS) entry which is preliminary data.</text>
</comment>
<dbReference type="RefSeq" id="WP_306981354.1">
    <property type="nucleotide sequence ID" value="NZ_JAUSUA010000002.1"/>
</dbReference>
<reference evidence="1 2" key="1">
    <citation type="submission" date="2023-07" db="EMBL/GenBank/DDBJ databases">
        <title>Genomic Encyclopedia of Type Strains, Phase IV (KMG-IV): sequencing the most valuable type-strain genomes for metagenomic binning, comparative biology and taxonomic classification.</title>
        <authorList>
            <person name="Goeker M."/>
        </authorList>
    </citation>
    <scope>NUCLEOTIDE SEQUENCE [LARGE SCALE GENOMIC DNA]</scope>
    <source>
        <strain evidence="1 2">DSM 19154</strain>
    </source>
</reference>
<sequence length="81" mass="9290">MAVKFRITGVNFQYDDQGNNEYVDLNFSTTDSQQLIYASGRTPIPAEEYFQANNLAAMADIVKEKFIERLTVTEEEETTEE</sequence>
<name>A0ABT9YFN1_9BACI</name>
<keyword evidence="2" id="KW-1185">Reference proteome</keyword>
<evidence type="ECO:0008006" key="3">
    <source>
        <dbReference type="Google" id="ProtNLM"/>
    </source>
</evidence>
<protein>
    <recommendedName>
        <fullName evidence="3">DUF1659 domain-containing protein</fullName>
    </recommendedName>
</protein>
<dbReference type="EMBL" id="JAUSUA010000002">
    <property type="protein sequence ID" value="MDQ0206661.1"/>
    <property type="molecule type" value="Genomic_DNA"/>
</dbReference>
<gene>
    <name evidence="1" type="ORF">J2S05_001460</name>
</gene>